<keyword evidence="1" id="KW-0472">Membrane</keyword>
<proteinExistence type="predicted"/>
<accession>A0A9X1QZQ0</accession>
<dbReference type="RefSeq" id="WP_237608734.1">
    <property type="nucleotide sequence ID" value="NZ_JAIRBB010000010.1"/>
</dbReference>
<name>A0A9X1QZQ0_9FLAO</name>
<feature type="transmembrane region" description="Helical" evidence="1">
    <location>
        <begin position="41"/>
        <end position="60"/>
    </location>
</feature>
<keyword evidence="1" id="KW-0812">Transmembrane</keyword>
<evidence type="ECO:0000256" key="1">
    <source>
        <dbReference type="SAM" id="Phobius"/>
    </source>
</evidence>
<evidence type="ECO:0000313" key="2">
    <source>
        <dbReference type="EMBL" id="MCG2431646.1"/>
    </source>
</evidence>
<reference evidence="2" key="1">
    <citation type="submission" date="2021-09" db="EMBL/GenBank/DDBJ databases">
        <title>Genome of Aequorivita sp. strain F64183.</title>
        <authorList>
            <person name="Wang Y."/>
        </authorList>
    </citation>
    <scope>NUCLEOTIDE SEQUENCE</scope>
    <source>
        <strain evidence="2">F64183</strain>
    </source>
</reference>
<protein>
    <submittedName>
        <fullName evidence="2">Uncharacterized protein</fullName>
    </submittedName>
</protein>
<dbReference type="AlphaFoldDB" id="A0A9X1QZQ0"/>
<keyword evidence="3" id="KW-1185">Reference proteome</keyword>
<sequence length="65" mass="7554">MAISIFMYDNAGGLLSWWNTFKIAFQQIVEMGDSEQILKNFLFGLMGVSITIMYYIGLYMKKKSR</sequence>
<evidence type="ECO:0000313" key="3">
    <source>
        <dbReference type="Proteomes" id="UP001139462"/>
    </source>
</evidence>
<dbReference type="Proteomes" id="UP001139462">
    <property type="component" value="Unassembled WGS sequence"/>
</dbReference>
<organism evidence="2 3">
    <name type="scientific">Aequorivita xiaoshiensis</name>
    <dbReference type="NCBI Taxonomy" id="2874476"/>
    <lineage>
        <taxon>Bacteria</taxon>
        <taxon>Pseudomonadati</taxon>
        <taxon>Bacteroidota</taxon>
        <taxon>Flavobacteriia</taxon>
        <taxon>Flavobacteriales</taxon>
        <taxon>Flavobacteriaceae</taxon>
        <taxon>Aequorivita</taxon>
    </lineage>
</organism>
<keyword evidence="1" id="KW-1133">Transmembrane helix</keyword>
<gene>
    <name evidence="2" type="ORF">K8344_10995</name>
</gene>
<dbReference type="EMBL" id="JAIRBB010000010">
    <property type="protein sequence ID" value="MCG2431646.1"/>
    <property type="molecule type" value="Genomic_DNA"/>
</dbReference>
<comment type="caution">
    <text evidence="2">The sequence shown here is derived from an EMBL/GenBank/DDBJ whole genome shotgun (WGS) entry which is preliminary data.</text>
</comment>